<dbReference type="GO" id="GO:0004402">
    <property type="term" value="F:histone acetyltransferase activity"/>
    <property type="evidence" value="ECO:0007669"/>
    <property type="project" value="InterPro"/>
</dbReference>
<gene>
    <name evidence="4" type="ORF">SYNPS1DRAFT_25012</name>
</gene>
<sequence length="266" mass="30789">MNDPHMLFEVVDEETLDNKRRRTARDHSSASMELVSDLNLSNDKYYEVSREARLQRVRQTFGQLIVQHTLPAIKLQLPYYKIRMSKKELRSFHRPPLSVAAGTTGTFQRLKKLSKKEKKVKKRNLSEFVRSAKQLSLRDTGDFVLLEYSEEHPPIVSNIGMGSMVVNYYRKEDPQDMFVPKSETGVPFVLETTDASPFMNFGNVEPGQTITALYNNLVRAPIFSQRVPSTDFLVIRHKFEQETKWYLKEIPSLFVVGQTYPVQEVP</sequence>
<dbReference type="GO" id="GO:0017025">
    <property type="term" value="F:TBP-class protein binding"/>
    <property type="evidence" value="ECO:0007669"/>
    <property type="project" value="InterPro"/>
</dbReference>
<keyword evidence="2" id="KW-0539">Nucleus</keyword>
<dbReference type="Proteomes" id="UP000278143">
    <property type="component" value="Unassembled WGS sequence"/>
</dbReference>
<feature type="non-terminal residue" evidence="4">
    <location>
        <position position="266"/>
    </location>
</feature>
<evidence type="ECO:0000259" key="3">
    <source>
        <dbReference type="Pfam" id="PF12157"/>
    </source>
</evidence>
<dbReference type="GO" id="GO:0051123">
    <property type="term" value="P:RNA polymerase II preinitiation complex assembly"/>
    <property type="evidence" value="ECO:0007669"/>
    <property type="project" value="TreeGrafter"/>
</dbReference>
<organism evidence="4 5">
    <name type="scientific">Syncephalis pseudoplumigaleata</name>
    <dbReference type="NCBI Taxonomy" id="1712513"/>
    <lineage>
        <taxon>Eukaryota</taxon>
        <taxon>Fungi</taxon>
        <taxon>Fungi incertae sedis</taxon>
        <taxon>Zoopagomycota</taxon>
        <taxon>Zoopagomycotina</taxon>
        <taxon>Zoopagomycetes</taxon>
        <taxon>Zoopagales</taxon>
        <taxon>Piptocephalidaceae</taxon>
        <taxon>Syncephalis</taxon>
    </lineage>
</organism>
<dbReference type="Pfam" id="PF12157">
    <property type="entry name" value="DUF3591"/>
    <property type="match status" value="1"/>
</dbReference>
<dbReference type="InterPro" id="IPR040240">
    <property type="entry name" value="TAF1"/>
</dbReference>
<dbReference type="EMBL" id="KZ991383">
    <property type="protein sequence ID" value="RKP23025.1"/>
    <property type="molecule type" value="Genomic_DNA"/>
</dbReference>
<protein>
    <recommendedName>
        <fullName evidence="3">Transcription initiation factor TFIID subunit 1 histone acetyltransferase domain-containing protein</fullName>
    </recommendedName>
</protein>
<evidence type="ECO:0000256" key="2">
    <source>
        <dbReference type="ARBA" id="ARBA00023242"/>
    </source>
</evidence>
<reference evidence="5" key="1">
    <citation type="journal article" date="2018" name="Nat. Microbiol.">
        <title>Leveraging single-cell genomics to expand the fungal tree of life.</title>
        <authorList>
            <person name="Ahrendt S.R."/>
            <person name="Quandt C.A."/>
            <person name="Ciobanu D."/>
            <person name="Clum A."/>
            <person name="Salamov A."/>
            <person name="Andreopoulos B."/>
            <person name="Cheng J.F."/>
            <person name="Woyke T."/>
            <person name="Pelin A."/>
            <person name="Henrissat B."/>
            <person name="Reynolds N.K."/>
            <person name="Benny G.L."/>
            <person name="Smith M.E."/>
            <person name="James T.Y."/>
            <person name="Grigoriev I.V."/>
        </authorList>
    </citation>
    <scope>NUCLEOTIDE SEQUENCE [LARGE SCALE GENOMIC DNA]</scope>
    <source>
        <strain evidence="5">Benny S71-1</strain>
    </source>
</reference>
<name>A0A4P9YTC8_9FUNG</name>
<evidence type="ECO:0000313" key="5">
    <source>
        <dbReference type="Proteomes" id="UP000278143"/>
    </source>
</evidence>
<keyword evidence="5" id="KW-1185">Reference proteome</keyword>
<dbReference type="GO" id="GO:0016251">
    <property type="term" value="F:RNA polymerase II general transcription initiation factor activity"/>
    <property type="evidence" value="ECO:0007669"/>
    <property type="project" value="InterPro"/>
</dbReference>
<comment type="subcellular location">
    <subcellularLocation>
        <location evidence="1">Nucleus</location>
    </subcellularLocation>
</comment>
<evidence type="ECO:0000256" key="1">
    <source>
        <dbReference type="ARBA" id="ARBA00004123"/>
    </source>
</evidence>
<accession>A0A4P9YTC8</accession>
<proteinExistence type="predicted"/>
<evidence type="ECO:0000313" key="4">
    <source>
        <dbReference type="EMBL" id="RKP23025.1"/>
    </source>
</evidence>
<dbReference type="InterPro" id="IPR022591">
    <property type="entry name" value="TAF1_HAT_dom"/>
</dbReference>
<dbReference type="AlphaFoldDB" id="A0A4P9YTC8"/>
<dbReference type="GO" id="GO:0005669">
    <property type="term" value="C:transcription factor TFIID complex"/>
    <property type="evidence" value="ECO:0007669"/>
    <property type="project" value="InterPro"/>
</dbReference>
<feature type="domain" description="Transcription initiation factor TFIID subunit 1 histone acetyltransferase" evidence="3">
    <location>
        <begin position="39"/>
        <end position="266"/>
    </location>
</feature>
<dbReference type="OrthoDB" id="5752at2759"/>
<dbReference type="PANTHER" id="PTHR13900">
    <property type="entry name" value="TRANSCRIPTION INITIATION FACTOR TFIID"/>
    <property type="match status" value="1"/>
</dbReference>
<dbReference type="PANTHER" id="PTHR13900:SF0">
    <property type="entry name" value="TRANSCRIPTION INITIATION FACTOR TFIID SUBUNIT 1"/>
    <property type="match status" value="1"/>
</dbReference>